<dbReference type="InterPro" id="IPR029063">
    <property type="entry name" value="SAM-dependent_MTases_sf"/>
</dbReference>
<dbReference type="GO" id="GO:0032259">
    <property type="term" value="P:methylation"/>
    <property type="evidence" value="ECO:0007669"/>
    <property type="project" value="UniProtKB-KW"/>
</dbReference>
<dbReference type="HOGENOM" id="CLU_098966_0_0_11"/>
<accession>E6S7J9</accession>
<dbReference type="Proteomes" id="UP000008914">
    <property type="component" value="Chromosome"/>
</dbReference>
<dbReference type="STRING" id="710696.Intca_0345"/>
<dbReference type="GO" id="GO:0008757">
    <property type="term" value="F:S-adenosylmethionine-dependent methyltransferase activity"/>
    <property type="evidence" value="ECO:0007669"/>
    <property type="project" value="InterPro"/>
</dbReference>
<proteinExistence type="predicted"/>
<gene>
    <name evidence="2" type="ordered locus">Intca_0345</name>
</gene>
<keyword evidence="2" id="KW-0489">Methyltransferase</keyword>
<evidence type="ECO:0000313" key="3">
    <source>
        <dbReference type="Proteomes" id="UP000008914"/>
    </source>
</evidence>
<dbReference type="InterPro" id="IPR013216">
    <property type="entry name" value="Methyltransf_11"/>
</dbReference>
<dbReference type="PANTHER" id="PTHR42912:SF99">
    <property type="entry name" value="METHYLTRANSFERASE TYPE 12 DOMAIN-CONTAINING PROTEIN"/>
    <property type="match status" value="1"/>
</dbReference>
<dbReference type="Gene3D" id="3.40.50.150">
    <property type="entry name" value="Vaccinia Virus protein VP39"/>
    <property type="match status" value="1"/>
</dbReference>
<sequence length="210" mass="22411">MKKDAYGRLARLQDAALEPLNAPLREIAVRVSGVGGGSRVLDVGCGTGTQLERYLAAGCDVSGIDTSPAMLARARERLGSAADLRLADAQRIPFEDAMFDVVTATLVLHELRPLECEAVGKEMARVLTDSGRLVVIDFSPGPLRGLKGWGLRGFSVLAELTARHLQRSRTFLAAGGVPRLAELLGMELQHTKFVGGGNMAVYVLTRRGTG</sequence>
<protein>
    <submittedName>
        <fullName evidence="2">Methyltransferase type 11</fullName>
    </submittedName>
</protein>
<dbReference type="SUPFAM" id="SSF53335">
    <property type="entry name" value="S-adenosyl-L-methionine-dependent methyltransferases"/>
    <property type="match status" value="1"/>
</dbReference>
<organism evidence="2 3">
    <name type="scientific">Intrasporangium calvum (strain ATCC 23552 / DSM 43043 / JCM 3097 / NBRC 12989 / NCIMB 10167 / NRRL B-3866 / 7 KIP)</name>
    <dbReference type="NCBI Taxonomy" id="710696"/>
    <lineage>
        <taxon>Bacteria</taxon>
        <taxon>Bacillati</taxon>
        <taxon>Actinomycetota</taxon>
        <taxon>Actinomycetes</taxon>
        <taxon>Micrococcales</taxon>
        <taxon>Intrasporangiaceae</taxon>
        <taxon>Intrasporangium</taxon>
    </lineage>
</organism>
<dbReference type="EMBL" id="CP002343">
    <property type="protein sequence ID" value="ADU46894.1"/>
    <property type="molecule type" value="Genomic_DNA"/>
</dbReference>
<reference evidence="2 3" key="1">
    <citation type="journal article" date="2010" name="Stand. Genomic Sci.">
        <title>Complete genome sequence of Intrasporangium calvum type strain (7 KIP).</title>
        <authorList>
            <person name="Del Rio T.G."/>
            <person name="Chertkov O."/>
            <person name="Yasawong M."/>
            <person name="Lucas S."/>
            <person name="Deshpande S."/>
            <person name="Cheng J.F."/>
            <person name="Detter C."/>
            <person name="Tapia R."/>
            <person name="Han C."/>
            <person name="Goodwin L."/>
            <person name="Pitluck S."/>
            <person name="Liolios K."/>
            <person name="Ivanova N."/>
            <person name="Mavromatis K."/>
            <person name="Pati A."/>
            <person name="Chen A."/>
            <person name="Palaniappan K."/>
            <person name="Land M."/>
            <person name="Hauser L."/>
            <person name="Chang Y.J."/>
            <person name="Jeffries C.D."/>
            <person name="Rohde M."/>
            <person name="Pukall R."/>
            <person name="Sikorski J."/>
            <person name="Goker M."/>
            <person name="Woyke T."/>
            <person name="Bristow J."/>
            <person name="Eisen J.A."/>
            <person name="Markowitz V."/>
            <person name="Hugenholtz P."/>
            <person name="Kyrpides N.C."/>
            <person name="Klenk H.P."/>
            <person name="Lapidus A."/>
        </authorList>
    </citation>
    <scope>NUCLEOTIDE SEQUENCE [LARGE SCALE GENOMIC DNA]</scope>
    <source>
        <strain evidence="3">ATCC 23552 / DSM 43043 / JCM 3097 / NBRC 12989 / 7 KIP</strain>
    </source>
</reference>
<dbReference type="PANTHER" id="PTHR42912">
    <property type="entry name" value="METHYLTRANSFERASE"/>
    <property type="match status" value="1"/>
</dbReference>
<keyword evidence="3" id="KW-1185">Reference proteome</keyword>
<dbReference type="Pfam" id="PF08241">
    <property type="entry name" value="Methyltransf_11"/>
    <property type="match status" value="1"/>
</dbReference>
<dbReference type="KEGG" id="ica:Intca_0345"/>
<evidence type="ECO:0000313" key="2">
    <source>
        <dbReference type="EMBL" id="ADU46894.1"/>
    </source>
</evidence>
<evidence type="ECO:0000259" key="1">
    <source>
        <dbReference type="Pfam" id="PF08241"/>
    </source>
</evidence>
<keyword evidence="2" id="KW-0808">Transferase</keyword>
<dbReference type="eggNOG" id="COG2226">
    <property type="taxonomic scope" value="Bacteria"/>
</dbReference>
<feature type="domain" description="Methyltransferase type 11" evidence="1">
    <location>
        <begin position="41"/>
        <end position="135"/>
    </location>
</feature>
<dbReference type="AlphaFoldDB" id="E6S7J9"/>
<dbReference type="InterPro" id="IPR050508">
    <property type="entry name" value="Methyltransf_Superfamily"/>
</dbReference>
<name>E6S7J9_INTC7</name>
<dbReference type="CDD" id="cd02440">
    <property type="entry name" value="AdoMet_MTases"/>
    <property type="match status" value="1"/>
</dbReference>